<dbReference type="OrthoDB" id="8589936at2"/>
<name>A0A0W1ABX8_9GAMM</name>
<feature type="transmembrane region" description="Helical" evidence="13">
    <location>
        <begin position="146"/>
        <end position="169"/>
    </location>
</feature>
<dbReference type="Proteomes" id="UP000054729">
    <property type="component" value="Unassembled WGS sequence"/>
</dbReference>
<dbReference type="STRING" id="66969.Lwal_1595"/>
<dbReference type="GO" id="GO:0046872">
    <property type="term" value="F:metal ion binding"/>
    <property type="evidence" value="ECO:0007669"/>
    <property type="project" value="UniProtKB-KW"/>
</dbReference>
<accession>A0A0W1ABX8</accession>
<keyword evidence="8" id="KW-0249">Electron transport</keyword>
<dbReference type="InterPro" id="IPR011577">
    <property type="entry name" value="Cyt_b561_bac/Ni-Hgenase"/>
</dbReference>
<feature type="transmembrane region" description="Helical" evidence="13">
    <location>
        <begin position="95"/>
        <end position="126"/>
    </location>
</feature>
<proteinExistence type="inferred from homology"/>
<evidence type="ECO:0000256" key="5">
    <source>
        <dbReference type="ARBA" id="ARBA00022617"/>
    </source>
</evidence>
<dbReference type="GO" id="GO:0022904">
    <property type="term" value="P:respiratory electron transport chain"/>
    <property type="evidence" value="ECO:0007669"/>
    <property type="project" value="InterPro"/>
</dbReference>
<feature type="transmembrane region" description="Helical" evidence="13">
    <location>
        <begin position="54"/>
        <end position="74"/>
    </location>
</feature>
<sequence length="179" mass="20305">MLIKNTTKQYGLIAILIHWIMAIFIIGLLAVGLYMVRLPIGLWKLKLYGYHKEFGALVFLLILLRILWKLVNAAPTLPDHMPNWQKTAARSVHHALYIVVFFMPITGWLTSSAAGLSVSFFGLFTLPDLISANPIWEENLALAHEVLGFTLIGLLGLHVGAVFQHYLVFKDNLLRRMWP</sequence>
<evidence type="ECO:0000256" key="9">
    <source>
        <dbReference type="ARBA" id="ARBA00022989"/>
    </source>
</evidence>
<feature type="domain" description="Cytochrome b561 bacterial/Ni-hydrogenase" evidence="14">
    <location>
        <begin position="10"/>
        <end position="179"/>
    </location>
</feature>
<evidence type="ECO:0000259" key="14">
    <source>
        <dbReference type="Pfam" id="PF01292"/>
    </source>
</evidence>
<dbReference type="PATRIC" id="fig|66969.6.peg.1739"/>
<keyword evidence="11 13" id="KW-0472">Membrane</keyword>
<evidence type="ECO:0000313" key="16">
    <source>
        <dbReference type="Proteomes" id="UP000054729"/>
    </source>
</evidence>
<dbReference type="PANTHER" id="PTHR30529">
    <property type="entry name" value="CYTOCHROME B561"/>
    <property type="match status" value="1"/>
</dbReference>
<dbReference type="InterPro" id="IPR016174">
    <property type="entry name" value="Di-haem_cyt_TM"/>
</dbReference>
<feature type="transmembrane region" description="Helical" evidence="13">
    <location>
        <begin position="12"/>
        <end position="34"/>
    </location>
</feature>
<keyword evidence="5" id="KW-0349">Heme</keyword>
<keyword evidence="9 13" id="KW-1133">Transmembrane helix</keyword>
<evidence type="ECO:0000313" key="15">
    <source>
        <dbReference type="EMBL" id="KTD78825.1"/>
    </source>
</evidence>
<keyword evidence="16" id="KW-1185">Reference proteome</keyword>
<dbReference type="GO" id="GO:0009055">
    <property type="term" value="F:electron transfer activity"/>
    <property type="evidence" value="ECO:0007669"/>
    <property type="project" value="InterPro"/>
</dbReference>
<evidence type="ECO:0000256" key="8">
    <source>
        <dbReference type="ARBA" id="ARBA00022982"/>
    </source>
</evidence>
<organism evidence="15 16">
    <name type="scientific">Legionella waltersii</name>
    <dbReference type="NCBI Taxonomy" id="66969"/>
    <lineage>
        <taxon>Bacteria</taxon>
        <taxon>Pseudomonadati</taxon>
        <taxon>Pseudomonadota</taxon>
        <taxon>Gammaproteobacteria</taxon>
        <taxon>Legionellales</taxon>
        <taxon>Legionellaceae</taxon>
        <taxon>Legionella</taxon>
    </lineage>
</organism>
<evidence type="ECO:0000256" key="3">
    <source>
        <dbReference type="ARBA" id="ARBA00022448"/>
    </source>
</evidence>
<dbReference type="Gene3D" id="1.20.950.20">
    <property type="entry name" value="Transmembrane di-heme cytochromes, Chain C"/>
    <property type="match status" value="1"/>
</dbReference>
<keyword evidence="4" id="KW-1003">Cell membrane</keyword>
<evidence type="ECO:0000256" key="10">
    <source>
        <dbReference type="ARBA" id="ARBA00023004"/>
    </source>
</evidence>
<evidence type="ECO:0000256" key="4">
    <source>
        <dbReference type="ARBA" id="ARBA00022475"/>
    </source>
</evidence>
<dbReference type="InterPro" id="IPR052168">
    <property type="entry name" value="Cytochrome_b561_oxidase"/>
</dbReference>
<comment type="cofactor">
    <cofactor evidence="1">
        <name>heme b</name>
        <dbReference type="ChEBI" id="CHEBI:60344"/>
    </cofactor>
</comment>
<evidence type="ECO:0000256" key="7">
    <source>
        <dbReference type="ARBA" id="ARBA00022723"/>
    </source>
</evidence>
<evidence type="ECO:0000256" key="2">
    <source>
        <dbReference type="ARBA" id="ARBA00004651"/>
    </source>
</evidence>
<keyword evidence="10" id="KW-0408">Iron</keyword>
<dbReference type="EMBL" id="LNZB01000038">
    <property type="protein sequence ID" value="KTD78825.1"/>
    <property type="molecule type" value="Genomic_DNA"/>
</dbReference>
<keyword evidence="3" id="KW-0813">Transport</keyword>
<dbReference type="Pfam" id="PF01292">
    <property type="entry name" value="Ni_hydr_CYTB"/>
    <property type="match status" value="1"/>
</dbReference>
<dbReference type="AlphaFoldDB" id="A0A0W1ABX8"/>
<protein>
    <submittedName>
        <fullName evidence="15">Cytochrome b561 transmembrane protein</fullName>
    </submittedName>
</protein>
<evidence type="ECO:0000256" key="11">
    <source>
        <dbReference type="ARBA" id="ARBA00023136"/>
    </source>
</evidence>
<reference evidence="15 16" key="1">
    <citation type="submission" date="2015-11" db="EMBL/GenBank/DDBJ databases">
        <title>Genomic analysis of 38 Legionella species identifies large and diverse effector repertoires.</title>
        <authorList>
            <person name="Burstein D."/>
            <person name="Amaro F."/>
            <person name="Zusman T."/>
            <person name="Lifshitz Z."/>
            <person name="Cohen O."/>
            <person name="Gilbert J.A."/>
            <person name="Pupko T."/>
            <person name="Shuman H.A."/>
            <person name="Segal G."/>
        </authorList>
    </citation>
    <scope>NUCLEOTIDE SEQUENCE [LARGE SCALE GENOMIC DNA]</scope>
    <source>
        <strain evidence="15 16">ATCC 51914</strain>
    </source>
</reference>
<comment type="caution">
    <text evidence="15">The sequence shown here is derived from an EMBL/GenBank/DDBJ whole genome shotgun (WGS) entry which is preliminary data.</text>
</comment>
<comment type="similarity">
    <text evidence="12">Belongs to the cytochrome b561 family.</text>
</comment>
<dbReference type="PANTHER" id="PTHR30529:SF1">
    <property type="entry name" value="CYTOCHROME B561 HOMOLOG 2"/>
    <property type="match status" value="1"/>
</dbReference>
<gene>
    <name evidence="15" type="primary">cybA</name>
    <name evidence="15" type="ORF">Lwal_1595</name>
</gene>
<evidence type="ECO:0000256" key="6">
    <source>
        <dbReference type="ARBA" id="ARBA00022692"/>
    </source>
</evidence>
<keyword evidence="7" id="KW-0479">Metal-binding</keyword>
<evidence type="ECO:0000256" key="1">
    <source>
        <dbReference type="ARBA" id="ARBA00001970"/>
    </source>
</evidence>
<dbReference type="GO" id="GO:0020037">
    <property type="term" value="F:heme binding"/>
    <property type="evidence" value="ECO:0007669"/>
    <property type="project" value="TreeGrafter"/>
</dbReference>
<evidence type="ECO:0000256" key="12">
    <source>
        <dbReference type="ARBA" id="ARBA00037975"/>
    </source>
</evidence>
<dbReference type="RefSeq" id="WP_058480291.1">
    <property type="nucleotide sequence ID" value="NZ_CAAAIQ010000015.1"/>
</dbReference>
<keyword evidence="6 13" id="KW-0812">Transmembrane</keyword>
<dbReference type="GO" id="GO:0005886">
    <property type="term" value="C:plasma membrane"/>
    <property type="evidence" value="ECO:0007669"/>
    <property type="project" value="UniProtKB-SubCell"/>
</dbReference>
<dbReference type="SUPFAM" id="SSF81342">
    <property type="entry name" value="Transmembrane di-heme cytochromes"/>
    <property type="match status" value="1"/>
</dbReference>
<comment type="subcellular location">
    <subcellularLocation>
        <location evidence="2">Cell membrane</location>
        <topology evidence="2">Multi-pass membrane protein</topology>
    </subcellularLocation>
</comment>
<evidence type="ECO:0000256" key="13">
    <source>
        <dbReference type="SAM" id="Phobius"/>
    </source>
</evidence>